<accession>A0A6M8MLZ5</accession>
<dbReference type="Proteomes" id="UP000501989">
    <property type="component" value="Chromosome"/>
</dbReference>
<organism evidence="1 2">
    <name type="scientific">Pseudomonas graminis</name>
    <dbReference type="NCBI Taxonomy" id="158627"/>
    <lineage>
        <taxon>Bacteria</taxon>
        <taxon>Pseudomonadati</taxon>
        <taxon>Pseudomonadota</taxon>
        <taxon>Gammaproteobacteria</taxon>
        <taxon>Pseudomonadales</taxon>
        <taxon>Pseudomonadaceae</taxon>
        <taxon>Pseudomonas</taxon>
    </lineage>
</organism>
<sequence length="46" mass="4876">MASLPLIGGRAERLLIALELSMFVPISVISAHKAASSPHHPEGEKI</sequence>
<reference evidence="2" key="1">
    <citation type="submission" date="2019-12" db="EMBL/GenBank/DDBJ databases">
        <title>Endophytic bacteria associated with Panax ginseng seedlings.</title>
        <authorList>
            <person name="Park J.M."/>
            <person name="Shin R."/>
            <person name="Jo S.H."/>
        </authorList>
    </citation>
    <scope>NUCLEOTIDE SEQUENCE [LARGE SCALE GENOMIC DNA]</scope>
    <source>
        <strain evidence="2">PgKB30</strain>
    </source>
</reference>
<dbReference type="EMBL" id="CP053746">
    <property type="protein sequence ID" value="QKF52040.1"/>
    <property type="molecule type" value="Genomic_DNA"/>
</dbReference>
<evidence type="ECO:0000313" key="1">
    <source>
        <dbReference type="EMBL" id="QKF52040.1"/>
    </source>
</evidence>
<gene>
    <name evidence="1" type="ORF">FX982_03020</name>
</gene>
<dbReference type="AlphaFoldDB" id="A0A6M8MLZ5"/>
<evidence type="ECO:0000313" key="2">
    <source>
        <dbReference type="Proteomes" id="UP000501989"/>
    </source>
</evidence>
<proteinExistence type="predicted"/>
<protein>
    <submittedName>
        <fullName evidence="1">Uncharacterized protein</fullName>
    </submittedName>
</protein>
<keyword evidence="2" id="KW-1185">Reference proteome</keyword>
<name>A0A6M8MLZ5_9PSED</name>
<dbReference type="KEGG" id="pgg:FX982_03020"/>